<dbReference type="EMBL" id="JAPQER010000007">
    <property type="protein sequence ID" value="MCY6485391.1"/>
    <property type="molecule type" value="Genomic_DNA"/>
</dbReference>
<dbReference type="Proteomes" id="UP001078443">
    <property type="component" value="Unassembled WGS sequence"/>
</dbReference>
<sequence>MENELWKMASSQGIWAALSVALIFYILKAQEKRDVKQEEREKNYQTIIGKLTEKLNIVEDVKKDVEEIKEQLIVKN</sequence>
<organism evidence="2 3">
    <name type="scientific">Clostridium aestuarii</name>
    <dbReference type="NCBI Taxonomy" id="338193"/>
    <lineage>
        <taxon>Bacteria</taxon>
        <taxon>Bacillati</taxon>
        <taxon>Bacillota</taxon>
        <taxon>Clostridia</taxon>
        <taxon>Eubacteriales</taxon>
        <taxon>Clostridiaceae</taxon>
        <taxon>Clostridium</taxon>
    </lineage>
</organism>
<evidence type="ECO:0000313" key="3">
    <source>
        <dbReference type="Proteomes" id="UP001078443"/>
    </source>
</evidence>
<keyword evidence="3" id="KW-1185">Reference proteome</keyword>
<protein>
    <submittedName>
        <fullName evidence="2">BhlA/UviB family holin-like peptide</fullName>
    </submittedName>
</protein>
<dbReference type="InterPro" id="IPR024405">
    <property type="entry name" value="Phage_BhlA/UviB"/>
</dbReference>
<evidence type="ECO:0000256" key="1">
    <source>
        <dbReference type="SAM" id="Phobius"/>
    </source>
</evidence>
<feature type="transmembrane region" description="Helical" evidence="1">
    <location>
        <begin position="6"/>
        <end position="27"/>
    </location>
</feature>
<comment type="caution">
    <text evidence="2">The sequence shown here is derived from an EMBL/GenBank/DDBJ whole genome shotgun (WGS) entry which is preliminary data.</text>
</comment>
<dbReference type="Pfam" id="PF10960">
    <property type="entry name" value="Holin_BhlA"/>
    <property type="match status" value="1"/>
</dbReference>
<reference evidence="2" key="1">
    <citation type="submission" date="2022-12" db="EMBL/GenBank/DDBJ databases">
        <authorList>
            <person name="Wang J."/>
        </authorList>
    </citation>
    <scope>NUCLEOTIDE SEQUENCE</scope>
    <source>
        <strain evidence="2">HY-45-18</strain>
    </source>
</reference>
<name>A0ABT4D2D3_9CLOT</name>
<dbReference type="RefSeq" id="WP_268041717.1">
    <property type="nucleotide sequence ID" value="NZ_JAPQER010000007.1"/>
</dbReference>
<evidence type="ECO:0000313" key="2">
    <source>
        <dbReference type="EMBL" id="MCY6485391.1"/>
    </source>
</evidence>
<keyword evidence="1" id="KW-0472">Membrane</keyword>
<keyword evidence="1" id="KW-1133">Transmembrane helix</keyword>
<keyword evidence="1" id="KW-0812">Transmembrane</keyword>
<gene>
    <name evidence="2" type="ORF">OW763_13725</name>
</gene>
<proteinExistence type="predicted"/>
<accession>A0ABT4D2D3</accession>